<protein>
    <submittedName>
        <fullName evidence="1">Uncharacterized protein</fullName>
    </submittedName>
</protein>
<reference evidence="1 2" key="1">
    <citation type="journal article" date="2019" name="Nat. Ecol. Evol.">
        <title>Megaphylogeny resolves global patterns of mushroom evolution.</title>
        <authorList>
            <person name="Varga T."/>
            <person name="Krizsan K."/>
            <person name="Foldi C."/>
            <person name="Dima B."/>
            <person name="Sanchez-Garcia M."/>
            <person name="Sanchez-Ramirez S."/>
            <person name="Szollosi G.J."/>
            <person name="Szarkandi J.G."/>
            <person name="Papp V."/>
            <person name="Albert L."/>
            <person name="Andreopoulos W."/>
            <person name="Angelini C."/>
            <person name="Antonin V."/>
            <person name="Barry K.W."/>
            <person name="Bougher N.L."/>
            <person name="Buchanan P."/>
            <person name="Buyck B."/>
            <person name="Bense V."/>
            <person name="Catcheside P."/>
            <person name="Chovatia M."/>
            <person name="Cooper J."/>
            <person name="Damon W."/>
            <person name="Desjardin D."/>
            <person name="Finy P."/>
            <person name="Geml J."/>
            <person name="Haridas S."/>
            <person name="Hughes K."/>
            <person name="Justo A."/>
            <person name="Karasinski D."/>
            <person name="Kautmanova I."/>
            <person name="Kiss B."/>
            <person name="Kocsube S."/>
            <person name="Kotiranta H."/>
            <person name="LaButti K.M."/>
            <person name="Lechner B.E."/>
            <person name="Liimatainen K."/>
            <person name="Lipzen A."/>
            <person name="Lukacs Z."/>
            <person name="Mihaltcheva S."/>
            <person name="Morgado L.N."/>
            <person name="Niskanen T."/>
            <person name="Noordeloos M.E."/>
            <person name="Ohm R.A."/>
            <person name="Ortiz-Santana B."/>
            <person name="Ovrebo C."/>
            <person name="Racz N."/>
            <person name="Riley R."/>
            <person name="Savchenko A."/>
            <person name="Shiryaev A."/>
            <person name="Soop K."/>
            <person name="Spirin V."/>
            <person name="Szebenyi C."/>
            <person name="Tomsovsky M."/>
            <person name="Tulloss R.E."/>
            <person name="Uehling J."/>
            <person name="Grigoriev I.V."/>
            <person name="Vagvolgyi C."/>
            <person name="Papp T."/>
            <person name="Martin F.M."/>
            <person name="Miettinen O."/>
            <person name="Hibbett D.S."/>
            <person name="Nagy L.G."/>
        </authorList>
    </citation>
    <scope>NUCLEOTIDE SEQUENCE [LARGE SCALE GENOMIC DNA]</scope>
    <source>
        <strain evidence="1 2">NL-1719</strain>
    </source>
</reference>
<sequence>MAPRQNPSQGKPGVDPKHSEYYERNKEVLREKSRQRMAKLRAERRAQAHAQASSNIDQENQDNIDAELDLLSDEFAADDERLNKNISNPDLAGDEDERICLTPFNEIDHFSAASDAVNAWLAEWGGLEAWLGYLDSGYEAAKATGCVDHWIQKVLDHADRGRLLRNLLGQMETALPQEVWKIRELWRQQTVLLGLVIKGLAVIELRVDIIRRGPFNLVQ</sequence>
<keyword evidence="2" id="KW-1185">Reference proteome</keyword>
<proteinExistence type="predicted"/>
<evidence type="ECO:0000313" key="2">
    <source>
        <dbReference type="Proteomes" id="UP000308600"/>
    </source>
</evidence>
<evidence type="ECO:0000313" key="1">
    <source>
        <dbReference type="EMBL" id="TFK59263.1"/>
    </source>
</evidence>
<accession>A0ACD3A0U7</accession>
<dbReference type="Proteomes" id="UP000308600">
    <property type="component" value="Unassembled WGS sequence"/>
</dbReference>
<name>A0ACD3A0U7_9AGAR</name>
<dbReference type="EMBL" id="ML209034">
    <property type="protein sequence ID" value="TFK59263.1"/>
    <property type="molecule type" value="Genomic_DNA"/>
</dbReference>
<gene>
    <name evidence="1" type="ORF">BDN72DRAFT_906021</name>
</gene>
<organism evidence="1 2">
    <name type="scientific">Pluteus cervinus</name>
    <dbReference type="NCBI Taxonomy" id="181527"/>
    <lineage>
        <taxon>Eukaryota</taxon>
        <taxon>Fungi</taxon>
        <taxon>Dikarya</taxon>
        <taxon>Basidiomycota</taxon>
        <taxon>Agaricomycotina</taxon>
        <taxon>Agaricomycetes</taxon>
        <taxon>Agaricomycetidae</taxon>
        <taxon>Agaricales</taxon>
        <taxon>Pluteineae</taxon>
        <taxon>Pluteaceae</taxon>
        <taxon>Pluteus</taxon>
    </lineage>
</organism>